<name>A0ABU1TPW0_9FLAO</name>
<comment type="caution">
    <text evidence="3">The sequence shown here is derived from an EMBL/GenBank/DDBJ whole genome shotgun (WGS) entry which is preliminary data.</text>
</comment>
<dbReference type="PROSITE" id="PS51257">
    <property type="entry name" value="PROKAR_LIPOPROTEIN"/>
    <property type="match status" value="1"/>
</dbReference>
<dbReference type="Pfam" id="PF04264">
    <property type="entry name" value="YceI"/>
    <property type="match status" value="1"/>
</dbReference>
<evidence type="ECO:0000313" key="3">
    <source>
        <dbReference type="EMBL" id="MDR6967999.1"/>
    </source>
</evidence>
<dbReference type="RefSeq" id="WP_310026403.1">
    <property type="nucleotide sequence ID" value="NZ_JAVDVI010000007.1"/>
</dbReference>
<dbReference type="InterPro" id="IPR036761">
    <property type="entry name" value="TTHA0802/YceI-like_sf"/>
</dbReference>
<reference evidence="3 4" key="1">
    <citation type="submission" date="2023-07" db="EMBL/GenBank/DDBJ databases">
        <title>Sorghum-associated microbial communities from plants grown in Nebraska, USA.</title>
        <authorList>
            <person name="Schachtman D."/>
        </authorList>
    </citation>
    <scope>NUCLEOTIDE SEQUENCE [LARGE SCALE GENOMIC DNA]</scope>
    <source>
        <strain evidence="3 4">3773</strain>
    </source>
</reference>
<keyword evidence="1" id="KW-0732">Signal</keyword>
<dbReference type="Proteomes" id="UP001255185">
    <property type="component" value="Unassembled WGS sequence"/>
</dbReference>
<feature type="signal peptide" evidence="1">
    <location>
        <begin position="1"/>
        <end position="21"/>
    </location>
</feature>
<dbReference type="InterPro" id="IPR007372">
    <property type="entry name" value="Lipid/polyisoprenoid-bd_YceI"/>
</dbReference>
<evidence type="ECO:0000256" key="1">
    <source>
        <dbReference type="SAM" id="SignalP"/>
    </source>
</evidence>
<evidence type="ECO:0000259" key="2">
    <source>
        <dbReference type="SMART" id="SM00867"/>
    </source>
</evidence>
<feature type="domain" description="Lipid/polyisoprenoid-binding YceI-like" evidence="2">
    <location>
        <begin position="41"/>
        <end position="218"/>
    </location>
</feature>
<dbReference type="SUPFAM" id="SSF101874">
    <property type="entry name" value="YceI-like"/>
    <property type="match status" value="1"/>
</dbReference>
<proteinExistence type="predicted"/>
<dbReference type="EMBL" id="JAVDVI010000007">
    <property type="protein sequence ID" value="MDR6967999.1"/>
    <property type="molecule type" value="Genomic_DNA"/>
</dbReference>
<dbReference type="PANTHER" id="PTHR34406">
    <property type="entry name" value="PROTEIN YCEI"/>
    <property type="match status" value="1"/>
</dbReference>
<dbReference type="SMART" id="SM00867">
    <property type="entry name" value="YceI"/>
    <property type="match status" value="1"/>
</dbReference>
<organism evidence="3 4">
    <name type="scientific">Flavobacterium arsenatis</name>
    <dbReference type="NCBI Taxonomy" id="1484332"/>
    <lineage>
        <taxon>Bacteria</taxon>
        <taxon>Pseudomonadati</taxon>
        <taxon>Bacteroidota</taxon>
        <taxon>Flavobacteriia</taxon>
        <taxon>Flavobacteriales</taxon>
        <taxon>Flavobacteriaceae</taxon>
        <taxon>Flavobacterium</taxon>
    </lineage>
</organism>
<keyword evidence="4" id="KW-1185">Reference proteome</keyword>
<dbReference type="PANTHER" id="PTHR34406:SF1">
    <property type="entry name" value="PROTEIN YCEI"/>
    <property type="match status" value="1"/>
</dbReference>
<dbReference type="Gene3D" id="2.40.128.110">
    <property type="entry name" value="Lipid/polyisoprenoid-binding, YceI-like"/>
    <property type="match status" value="1"/>
</dbReference>
<sequence>MKKNILSLFVLATLSLTVACKKEATTTDAETVATATESSAVYKVDKATSVIDWTGKKPAGQHTGTIAISEGEVTVNGDAVESGKFTIDMTSITVTDLTAADGKGDLENHLKGTGDKAGEDHFFNTTKFPTGTFEITKATAAEGKTNIEGNLTIKGISKNVKFPATVVADANGVTITSDVFTINRTEWGVNYASKSLQDDLKDKFINDDIELKVTVKATK</sequence>
<accession>A0ABU1TPW0</accession>
<evidence type="ECO:0000313" key="4">
    <source>
        <dbReference type="Proteomes" id="UP001255185"/>
    </source>
</evidence>
<feature type="chain" id="PRO_5045252767" evidence="1">
    <location>
        <begin position="22"/>
        <end position="219"/>
    </location>
</feature>
<gene>
    <name evidence="3" type="ORF">J2X31_002013</name>
</gene>
<protein>
    <submittedName>
        <fullName evidence="3">Polyisoprenoid-binding protein YceI</fullName>
    </submittedName>
</protein>